<dbReference type="EMBL" id="MU129036">
    <property type="protein sequence ID" value="KAF9509393.1"/>
    <property type="molecule type" value="Genomic_DNA"/>
</dbReference>
<feature type="compositionally biased region" description="Low complexity" evidence="1">
    <location>
        <begin position="69"/>
        <end position="80"/>
    </location>
</feature>
<accession>A0A9P6DSE0</accession>
<protein>
    <submittedName>
        <fullName evidence="2">Uncharacterized protein</fullName>
    </submittedName>
</protein>
<proteinExistence type="predicted"/>
<comment type="caution">
    <text evidence="2">The sequence shown here is derived from an EMBL/GenBank/DDBJ whole genome shotgun (WGS) entry which is preliminary data.</text>
</comment>
<reference evidence="2" key="1">
    <citation type="journal article" date="2020" name="Nat. Commun.">
        <title>Large-scale genome sequencing of mycorrhizal fungi provides insights into the early evolution of symbiotic traits.</title>
        <authorList>
            <person name="Miyauchi S."/>
            <person name="Kiss E."/>
            <person name="Kuo A."/>
            <person name="Drula E."/>
            <person name="Kohler A."/>
            <person name="Sanchez-Garcia M."/>
            <person name="Morin E."/>
            <person name="Andreopoulos B."/>
            <person name="Barry K.W."/>
            <person name="Bonito G."/>
            <person name="Buee M."/>
            <person name="Carver A."/>
            <person name="Chen C."/>
            <person name="Cichocki N."/>
            <person name="Clum A."/>
            <person name="Culley D."/>
            <person name="Crous P.W."/>
            <person name="Fauchery L."/>
            <person name="Girlanda M."/>
            <person name="Hayes R.D."/>
            <person name="Keri Z."/>
            <person name="LaButti K."/>
            <person name="Lipzen A."/>
            <person name="Lombard V."/>
            <person name="Magnuson J."/>
            <person name="Maillard F."/>
            <person name="Murat C."/>
            <person name="Nolan M."/>
            <person name="Ohm R.A."/>
            <person name="Pangilinan J."/>
            <person name="Pereira M.F."/>
            <person name="Perotto S."/>
            <person name="Peter M."/>
            <person name="Pfister S."/>
            <person name="Riley R."/>
            <person name="Sitrit Y."/>
            <person name="Stielow J.B."/>
            <person name="Szollosi G."/>
            <person name="Zifcakova L."/>
            <person name="Stursova M."/>
            <person name="Spatafora J.W."/>
            <person name="Tedersoo L."/>
            <person name="Vaario L.M."/>
            <person name="Yamada A."/>
            <person name="Yan M."/>
            <person name="Wang P."/>
            <person name="Xu J."/>
            <person name="Bruns T."/>
            <person name="Baldrian P."/>
            <person name="Vilgalys R."/>
            <person name="Dunand C."/>
            <person name="Henrissat B."/>
            <person name="Grigoriev I.V."/>
            <person name="Hibbett D."/>
            <person name="Nagy L.G."/>
            <person name="Martin F.M."/>
        </authorList>
    </citation>
    <scope>NUCLEOTIDE SEQUENCE</scope>
    <source>
        <strain evidence="2">UP504</strain>
    </source>
</reference>
<organism evidence="2 3">
    <name type="scientific">Hydnum rufescens UP504</name>
    <dbReference type="NCBI Taxonomy" id="1448309"/>
    <lineage>
        <taxon>Eukaryota</taxon>
        <taxon>Fungi</taxon>
        <taxon>Dikarya</taxon>
        <taxon>Basidiomycota</taxon>
        <taxon>Agaricomycotina</taxon>
        <taxon>Agaricomycetes</taxon>
        <taxon>Cantharellales</taxon>
        <taxon>Hydnaceae</taxon>
        <taxon>Hydnum</taxon>
    </lineage>
</organism>
<evidence type="ECO:0000313" key="3">
    <source>
        <dbReference type="Proteomes" id="UP000886523"/>
    </source>
</evidence>
<gene>
    <name evidence="2" type="ORF">BS47DRAFT_1487972</name>
</gene>
<name>A0A9P6DSE0_9AGAM</name>
<sequence>MGAPSLLFPPSAPARICHQTTQIPDLSRESHGIMFSANMAISPPDESERRVLLSTCIKWVNVFPRDQVSATSQRARTRSSSVERRTNYSPRTCKEMPPFPERESALLSRPHANFCQARRYGLTSGTLDHRCQRGEQWKREASKKLGTIRRYPQTENTTHFPTSGHPAAPPELIPDISQGTSITATEVDILSSLAASGLNMTSTPTTASSGDALSALGVPFQNRRLPR</sequence>
<dbReference type="AlphaFoldDB" id="A0A9P6DSE0"/>
<keyword evidence="3" id="KW-1185">Reference proteome</keyword>
<feature type="region of interest" description="Disordered" evidence="1">
    <location>
        <begin position="68"/>
        <end position="99"/>
    </location>
</feature>
<evidence type="ECO:0000313" key="2">
    <source>
        <dbReference type="EMBL" id="KAF9509393.1"/>
    </source>
</evidence>
<evidence type="ECO:0000256" key="1">
    <source>
        <dbReference type="SAM" id="MobiDB-lite"/>
    </source>
</evidence>
<dbReference type="Proteomes" id="UP000886523">
    <property type="component" value="Unassembled WGS sequence"/>
</dbReference>